<feature type="region of interest" description="Disordered" evidence="1">
    <location>
        <begin position="65"/>
        <end position="88"/>
    </location>
</feature>
<keyword evidence="3" id="KW-1185">Reference proteome</keyword>
<evidence type="ECO:0000313" key="3">
    <source>
        <dbReference type="Proteomes" id="UP000887116"/>
    </source>
</evidence>
<protein>
    <submittedName>
        <fullName evidence="2">Uncharacterized protein</fullName>
    </submittedName>
</protein>
<proteinExistence type="predicted"/>
<accession>A0A8X6LZN3</accession>
<reference evidence="2" key="1">
    <citation type="submission" date="2020-07" db="EMBL/GenBank/DDBJ databases">
        <title>Multicomponent nature underlies the extraordinary mechanical properties of spider dragline silk.</title>
        <authorList>
            <person name="Kono N."/>
            <person name="Nakamura H."/>
            <person name="Mori M."/>
            <person name="Yoshida Y."/>
            <person name="Ohtoshi R."/>
            <person name="Malay A.D."/>
            <person name="Moran D.A.P."/>
            <person name="Tomita M."/>
            <person name="Numata K."/>
            <person name="Arakawa K."/>
        </authorList>
    </citation>
    <scope>NUCLEOTIDE SEQUENCE</scope>
</reference>
<sequence>MAGDTCSRKGKPYSEVLTHEAVDDGISEAVSHRNPVASEESGRKVDKFGIGFWHHQGAVEVNEKVEDVDGQPAHSEQDHHSEHHLYHL</sequence>
<dbReference type="OrthoDB" id="6429610at2759"/>
<dbReference type="AlphaFoldDB" id="A0A8X6LZN3"/>
<comment type="caution">
    <text evidence="2">The sequence shown here is derived from an EMBL/GenBank/DDBJ whole genome shotgun (WGS) entry which is preliminary data.</text>
</comment>
<gene>
    <name evidence="2" type="primary">AVEN_104783_1</name>
    <name evidence="2" type="ORF">TNCT_365141</name>
</gene>
<dbReference type="Proteomes" id="UP000887116">
    <property type="component" value="Unassembled WGS sequence"/>
</dbReference>
<dbReference type="EMBL" id="BMAO01038711">
    <property type="protein sequence ID" value="GFR26587.1"/>
    <property type="molecule type" value="Genomic_DNA"/>
</dbReference>
<evidence type="ECO:0000313" key="2">
    <source>
        <dbReference type="EMBL" id="GFR26587.1"/>
    </source>
</evidence>
<name>A0A8X6LZN3_TRICU</name>
<organism evidence="2 3">
    <name type="scientific">Trichonephila clavata</name>
    <name type="common">Joro spider</name>
    <name type="synonym">Nephila clavata</name>
    <dbReference type="NCBI Taxonomy" id="2740835"/>
    <lineage>
        <taxon>Eukaryota</taxon>
        <taxon>Metazoa</taxon>
        <taxon>Ecdysozoa</taxon>
        <taxon>Arthropoda</taxon>
        <taxon>Chelicerata</taxon>
        <taxon>Arachnida</taxon>
        <taxon>Araneae</taxon>
        <taxon>Araneomorphae</taxon>
        <taxon>Entelegynae</taxon>
        <taxon>Araneoidea</taxon>
        <taxon>Nephilidae</taxon>
        <taxon>Trichonephila</taxon>
    </lineage>
</organism>
<evidence type="ECO:0000256" key="1">
    <source>
        <dbReference type="SAM" id="MobiDB-lite"/>
    </source>
</evidence>
<feature type="compositionally biased region" description="Basic and acidic residues" evidence="1">
    <location>
        <begin position="75"/>
        <end position="88"/>
    </location>
</feature>